<keyword evidence="2" id="KW-1185">Reference proteome</keyword>
<accession>N6U0A4</accession>
<dbReference type="RefSeq" id="WP_004121241.1">
    <property type="nucleotide sequence ID" value="NZ_AQHN01000072.1"/>
</dbReference>
<protein>
    <submittedName>
        <fullName evidence="1">Phage protein</fullName>
    </submittedName>
</protein>
<proteinExistence type="predicted"/>
<comment type="caution">
    <text evidence="1">The sequence shown here is derived from an EMBL/GenBank/DDBJ whole genome shotgun (WGS) entry which is preliminary data.</text>
</comment>
<name>N6U0A4_9HYPH</name>
<dbReference type="EMBL" id="AQHN01000072">
    <property type="protein sequence ID" value="ENN86069.1"/>
    <property type="molecule type" value="Genomic_DNA"/>
</dbReference>
<dbReference type="STRING" id="363754.RHSP_32024"/>
<dbReference type="AlphaFoldDB" id="N6U0A4"/>
<sequence length="181" mass="19214">MSSSLDKALTEISKRIGEFQGKTAQAGFFPEAAYPDGTPVAYVAAIQEYGAPKVKIPPRHPMRSAVEQYRSGWRDDLARGVKAVIEGTITSDDVLEQVGGVMAADIQTSIAEVTDPPLSPITVMLRGMRRNDPSLIVSGKTVGEAAQRVADGETNYGASDKPLIDSGLLLASVTHKVGESE</sequence>
<reference evidence="1 2" key="1">
    <citation type="journal article" date="2012" name="BMC Genomics">
        <title>Genomic basis of broad host range and environmental adaptability of Rhizobium tropici CIAT 899 and Rhizobium sp. PRF 81 which are used in inoculants for common bean (Phaseolus vulgaris L.).</title>
        <authorList>
            <person name="Ormeno-Orrillo E."/>
            <person name="Menna P."/>
            <person name="Almeida L.G."/>
            <person name="Ollero F.J."/>
            <person name="Nicolas M.F."/>
            <person name="Pains Rodrigues E."/>
            <person name="Shigueyoshi Nakatani A."/>
            <person name="Silva Batista J.S."/>
            <person name="Oliveira Chueire L.M."/>
            <person name="Souza R.C."/>
            <person name="Ribeiro Vasconcelos A.T."/>
            <person name="Megias M."/>
            <person name="Hungria M."/>
            <person name="Martinez-Romero E."/>
        </authorList>
    </citation>
    <scope>NUCLEOTIDE SEQUENCE [LARGE SCALE GENOMIC DNA]</scope>
    <source>
        <strain evidence="1 2">PRF 81</strain>
    </source>
</reference>
<evidence type="ECO:0000313" key="1">
    <source>
        <dbReference type="EMBL" id="ENN86069.1"/>
    </source>
</evidence>
<gene>
    <name evidence="1" type="ORF">RHSP_32024</name>
</gene>
<dbReference type="PATRIC" id="fig|363754.4.peg.4025"/>
<dbReference type="Proteomes" id="UP000012429">
    <property type="component" value="Unassembled WGS sequence"/>
</dbReference>
<evidence type="ECO:0000313" key="2">
    <source>
        <dbReference type="Proteomes" id="UP000012429"/>
    </source>
</evidence>
<organism evidence="1 2">
    <name type="scientific">Rhizobium freirei PRF 81</name>
    <dbReference type="NCBI Taxonomy" id="363754"/>
    <lineage>
        <taxon>Bacteria</taxon>
        <taxon>Pseudomonadati</taxon>
        <taxon>Pseudomonadota</taxon>
        <taxon>Alphaproteobacteria</taxon>
        <taxon>Hyphomicrobiales</taxon>
        <taxon>Rhizobiaceae</taxon>
        <taxon>Rhizobium/Agrobacterium group</taxon>
        <taxon>Rhizobium</taxon>
    </lineage>
</organism>